<sequence length="114" mass="13573">MSAFTFPFRIIRCKRSWHKLIVTEEDEIVDETGLISALQQHQADSMNQLIELEGDFIHQLVMHNLPSQYERGYLEDVENRCYYQIWTHIEAYDATRGEFRPWAICRRLQPSKGL</sequence>
<dbReference type="Proteomes" id="UP001597244">
    <property type="component" value="Unassembled WGS sequence"/>
</dbReference>
<name>A0ABW4DMT3_9LACO</name>
<proteinExistence type="predicted"/>
<dbReference type="InterPro" id="IPR013325">
    <property type="entry name" value="RNA_pol_sigma_r2"/>
</dbReference>
<evidence type="ECO:0000313" key="1">
    <source>
        <dbReference type="EMBL" id="MFD1465327.1"/>
    </source>
</evidence>
<keyword evidence="2" id="KW-1185">Reference proteome</keyword>
<gene>
    <name evidence="1" type="ORF">ACFQ4L_04375</name>
</gene>
<reference evidence="2" key="1">
    <citation type="journal article" date="2019" name="Int. J. Syst. Evol. Microbiol.">
        <title>The Global Catalogue of Microorganisms (GCM) 10K type strain sequencing project: providing services to taxonomists for standard genome sequencing and annotation.</title>
        <authorList>
            <consortium name="The Broad Institute Genomics Platform"/>
            <consortium name="The Broad Institute Genome Sequencing Center for Infectious Disease"/>
            <person name="Wu L."/>
            <person name="Ma J."/>
        </authorList>
    </citation>
    <scope>NUCLEOTIDE SEQUENCE [LARGE SCALE GENOMIC DNA]</scope>
    <source>
        <strain evidence="2">CCM 8951</strain>
    </source>
</reference>
<organism evidence="1 2">
    <name type="scientific">Lapidilactobacillus mulanensis</name>
    <dbReference type="NCBI Taxonomy" id="2485999"/>
    <lineage>
        <taxon>Bacteria</taxon>
        <taxon>Bacillati</taxon>
        <taxon>Bacillota</taxon>
        <taxon>Bacilli</taxon>
        <taxon>Lactobacillales</taxon>
        <taxon>Lactobacillaceae</taxon>
        <taxon>Lapidilactobacillus</taxon>
    </lineage>
</organism>
<accession>A0ABW4DMT3</accession>
<protein>
    <submittedName>
        <fullName evidence="1">Uncharacterized protein</fullName>
    </submittedName>
</protein>
<dbReference type="Gene3D" id="1.10.1740.10">
    <property type="match status" value="1"/>
</dbReference>
<evidence type="ECO:0000313" key="2">
    <source>
        <dbReference type="Proteomes" id="UP001597244"/>
    </source>
</evidence>
<dbReference type="SUPFAM" id="SSF88946">
    <property type="entry name" value="Sigma2 domain of RNA polymerase sigma factors"/>
    <property type="match status" value="1"/>
</dbReference>
<comment type="caution">
    <text evidence="1">The sequence shown here is derived from an EMBL/GenBank/DDBJ whole genome shotgun (WGS) entry which is preliminary data.</text>
</comment>
<dbReference type="EMBL" id="JBHTOF010000030">
    <property type="protein sequence ID" value="MFD1465327.1"/>
    <property type="molecule type" value="Genomic_DNA"/>
</dbReference>